<dbReference type="InterPro" id="IPR002716">
    <property type="entry name" value="PIN_dom"/>
</dbReference>
<protein>
    <recommendedName>
        <fullName evidence="5">Ribonuclease VapC</fullName>
        <shortName evidence="5">RNase VapC</shortName>
        <ecNumber evidence="5">3.1.-.-</ecNumber>
    </recommendedName>
    <alternativeName>
        <fullName evidence="5">Toxin VapC</fullName>
    </alternativeName>
</protein>
<comment type="cofactor">
    <cofactor evidence="5">
        <name>Mg(2+)</name>
        <dbReference type="ChEBI" id="CHEBI:18420"/>
    </cofactor>
</comment>
<dbReference type="Proteomes" id="UP000288178">
    <property type="component" value="Unassembled WGS sequence"/>
</dbReference>
<dbReference type="GO" id="GO:0045926">
    <property type="term" value="P:negative regulation of growth"/>
    <property type="evidence" value="ECO:0007669"/>
    <property type="project" value="UniProtKB-ARBA"/>
</dbReference>
<feature type="transmembrane region" description="Helical" evidence="6">
    <location>
        <begin position="29"/>
        <end position="51"/>
    </location>
</feature>
<sequence length="142" mass="15274">MWLPDVNVLLCASQGQAPYHAVARHRREAAFGSGAAVGLPWVALLGFLRLFTNGRIFPVPMPVDKALRMMDGWLSHPNVMVLHPGPRHAALLGALLIGVGTAGNLTTDAHLAAIAIEHGATVVSFDRDFARFAGLRFEHLHA</sequence>
<dbReference type="InterPro" id="IPR029060">
    <property type="entry name" value="PIN-like_dom_sf"/>
</dbReference>
<dbReference type="EMBL" id="SACT01000001">
    <property type="protein sequence ID" value="RVT53475.1"/>
    <property type="molecule type" value="Genomic_DNA"/>
</dbReference>
<comment type="function">
    <text evidence="5">Toxic component of a toxin-antitoxin (TA) system. An RNase.</text>
</comment>
<evidence type="ECO:0000256" key="3">
    <source>
        <dbReference type="ARBA" id="ARBA00022723"/>
    </source>
</evidence>
<evidence type="ECO:0000256" key="4">
    <source>
        <dbReference type="ARBA" id="ARBA00022801"/>
    </source>
</evidence>
<dbReference type="AlphaFoldDB" id="A0A3S2U4M4"/>
<evidence type="ECO:0000259" key="7">
    <source>
        <dbReference type="Pfam" id="PF01850"/>
    </source>
</evidence>
<keyword evidence="5" id="KW-0800">Toxin</keyword>
<dbReference type="Pfam" id="PF01850">
    <property type="entry name" value="PIN"/>
    <property type="match status" value="1"/>
</dbReference>
<reference evidence="8 9" key="1">
    <citation type="submission" date="2019-01" db="EMBL/GenBank/DDBJ databases">
        <authorList>
            <person name="Chen W.-M."/>
        </authorList>
    </citation>
    <scope>NUCLEOTIDE SEQUENCE [LARGE SCALE GENOMIC DNA]</scope>
    <source>
        <strain evidence="8 9">ICH-3</strain>
    </source>
</reference>
<evidence type="ECO:0000256" key="6">
    <source>
        <dbReference type="SAM" id="Phobius"/>
    </source>
</evidence>
<dbReference type="EC" id="3.1.-.-" evidence="5"/>
<gene>
    <name evidence="5" type="primary">vapC</name>
    <name evidence="8" type="ORF">ENE75_00800</name>
</gene>
<evidence type="ECO:0000256" key="1">
    <source>
        <dbReference type="ARBA" id="ARBA00022649"/>
    </source>
</evidence>
<dbReference type="GO" id="GO:0090729">
    <property type="term" value="F:toxin activity"/>
    <property type="evidence" value="ECO:0007669"/>
    <property type="project" value="UniProtKB-KW"/>
</dbReference>
<keyword evidence="9" id="KW-1185">Reference proteome</keyword>
<evidence type="ECO:0000313" key="9">
    <source>
        <dbReference type="Proteomes" id="UP000288178"/>
    </source>
</evidence>
<dbReference type="GO" id="GO:0000287">
    <property type="term" value="F:magnesium ion binding"/>
    <property type="evidence" value="ECO:0007669"/>
    <property type="project" value="UniProtKB-UniRule"/>
</dbReference>
<keyword evidence="6" id="KW-1133">Transmembrane helix</keyword>
<dbReference type="GO" id="GO:0004540">
    <property type="term" value="F:RNA nuclease activity"/>
    <property type="evidence" value="ECO:0007669"/>
    <property type="project" value="InterPro"/>
</dbReference>
<dbReference type="InterPro" id="IPR022907">
    <property type="entry name" value="VapC_family"/>
</dbReference>
<keyword evidence="5" id="KW-0460">Magnesium</keyword>
<evidence type="ECO:0000313" key="8">
    <source>
        <dbReference type="EMBL" id="RVT53475.1"/>
    </source>
</evidence>
<evidence type="ECO:0000256" key="2">
    <source>
        <dbReference type="ARBA" id="ARBA00022722"/>
    </source>
</evidence>
<dbReference type="SUPFAM" id="SSF88723">
    <property type="entry name" value="PIN domain-like"/>
    <property type="match status" value="1"/>
</dbReference>
<keyword evidence="3 5" id="KW-0479">Metal-binding</keyword>
<keyword evidence="6" id="KW-0472">Membrane</keyword>
<dbReference type="InterPro" id="IPR006226">
    <property type="entry name" value="Mtu_PIN"/>
</dbReference>
<feature type="binding site" evidence="5">
    <location>
        <position position="108"/>
    </location>
    <ligand>
        <name>Mg(2+)</name>
        <dbReference type="ChEBI" id="CHEBI:18420"/>
    </ligand>
</feature>
<feature type="domain" description="PIN" evidence="7">
    <location>
        <begin position="5"/>
        <end position="134"/>
    </location>
</feature>
<evidence type="ECO:0000256" key="5">
    <source>
        <dbReference type="HAMAP-Rule" id="MF_00265"/>
    </source>
</evidence>
<comment type="similarity">
    <text evidence="5">Belongs to the PINc/VapC protein family.</text>
</comment>
<dbReference type="RefSeq" id="WP_128194655.1">
    <property type="nucleotide sequence ID" value="NZ_SACT01000001.1"/>
</dbReference>
<dbReference type="GO" id="GO:0016788">
    <property type="term" value="F:hydrolase activity, acting on ester bonds"/>
    <property type="evidence" value="ECO:0007669"/>
    <property type="project" value="InterPro"/>
</dbReference>
<keyword evidence="6" id="KW-0812">Transmembrane</keyword>
<comment type="caution">
    <text evidence="8">The sequence shown here is derived from an EMBL/GenBank/DDBJ whole genome shotgun (WGS) entry which is preliminary data.</text>
</comment>
<keyword evidence="2 5" id="KW-0540">Nuclease</keyword>
<dbReference type="NCBIfam" id="TIGR00028">
    <property type="entry name" value="Mtu_PIN_fam"/>
    <property type="match status" value="1"/>
</dbReference>
<organism evidence="8 9">
    <name type="scientific">Rubrivivax albus</name>
    <dbReference type="NCBI Taxonomy" id="2499835"/>
    <lineage>
        <taxon>Bacteria</taxon>
        <taxon>Pseudomonadati</taxon>
        <taxon>Pseudomonadota</taxon>
        <taxon>Betaproteobacteria</taxon>
        <taxon>Burkholderiales</taxon>
        <taxon>Sphaerotilaceae</taxon>
        <taxon>Rubrivivax</taxon>
    </lineage>
</organism>
<feature type="binding site" evidence="5">
    <location>
        <position position="5"/>
    </location>
    <ligand>
        <name>Mg(2+)</name>
        <dbReference type="ChEBI" id="CHEBI:18420"/>
    </ligand>
</feature>
<dbReference type="HAMAP" id="MF_00265">
    <property type="entry name" value="VapC_Nob1"/>
    <property type="match status" value="1"/>
</dbReference>
<dbReference type="OrthoDB" id="556169at2"/>
<proteinExistence type="inferred from homology"/>
<dbReference type="Gene3D" id="3.40.50.1010">
    <property type="entry name" value="5'-nuclease"/>
    <property type="match status" value="1"/>
</dbReference>
<keyword evidence="4 5" id="KW-0378">Hydrolase</keyword>
<keyword evidence="1 5" id="KW-1277">Toxin-antitoxin system</keyword>
<accession>A0A3S2U4M4</accession>
<name>A0A3S2U4M4_9BURK</name>